<dbReference type="InterPro" id="IPR002347">
    <property type="entry name" value="SDR_fam"/>
</dbReference>
<organism evidence="1">
    <name type="scientific">marine sediment metagenome</name>
    <dbReference type="NCBI Taxonomy" id="412755"/>
    <lineage>
        <taxon>unclassified sequences</taxon>
        <taxon>metagenomes</taxon>
        <taxon>ecological metagenomes</taxon>
    </lineage>
</organism>
<protein>
    <recommendedName>
        <fullName evidence="2">Short-chain dehydrogenase/reductase SDR</fullName>
    </recommendedName>
</protein>
<dbReference type="InterPro" id="IPR036291">
    <property type="entry name" value="NAD(P)-bd_dom_sf"/>
</dbReference>
<dbReference type="SUPFAM" id="SSF51735">
    <property type="entry name" value="NAD(P)-binding Rossmann-fold domains"/>
    <property type="match status" value="1"/>
</dbReference>
<dbReference type="EMBL" id="BARS01003479">
    <property type="protein sequence ID" value="GAF83376.1"/>
    <property type="molecule type" value="Genomic_DNA"/>
</dbReference>
<sequence length="40" mass="4070">GDRKLTAEDVADAVVFLSSPMADMIQGVTLTVDGGAAIHP</sequence>
<name>X0T7R5_9ZZZZ</name>
<dbReference type="Gene3D" id="3.40.50.720">
    <property type="entry name" value="NAD(P)-binding Rossmann-like Domain"/>
    <property type="match status" value="1"/>
</dbReference>
<proteinExistence type="predicted"/>
<evidence type="ECO:0008006" key="2">
    <source>
        <dbReference type="Google" id="ProtNLM"/>
    </source>
</evidence>
<accession>X0T7R5</accession>
<gene>
    <name evidence="1" type="ORF">S01H1_06755</name>
</gene>
<dbReference type="Pfam" id="PF13561">
    <property type="entry name" value="adh_short_C2"/>
    <property type="match status" value="1"/>
</dbReference>
<comment type="caution">
    <text evidence="1">The sequence shown here is derived from an EMBL/GenBank/DDBJ whole genome shotgun (WGS) entry which is preliminary data.</text>
</comment>
<feature type="non-terminal residue" evidence="1">
    <location>
        <position position="1"/>
    </location>
</feature>
<evidence type="ECO:0000313" key="1">
    <source>
        <dbReference type="EMBL" id="GAF83376.1"/>
    </source>
</evidence>
<reference evidence="1" key="1">
    <citation type="journal article" date="2014" name="Front. Microbiol.">
        <title>High frequency of phylogenetically diverse reductive dehalogenase-homologous genes in deep subseafloor sedimentary metagenomes.</title>
        <authorList>
            <person name="Kawai M."/>
            <person name="Futagami T."/>
            <person name="Toyoda A."/>
            <person name="Takaki Y."/>
            <person name="Nishi S."/>
            <person name="Hori S."/>
            <person name="Arai W."/>
            <person name="Tsubouchi T."/>
            <person name="Morono Y."/>
            <person name="Uchiyama I."/>
            <person name="Ito T."/>
            <person name="Fujiyama A."/>
            <person name="Inagaki F."/>
            <person name="Takami H."/>
        </authorList>
    </citation>
    <scope>NUCLEOTIDE SEQUENCE</scope>
    <source>
        <strain evidence="1">Expedition CK06-06</strain>
    </source>
</reference>
<dbReference type="AlphaFoldDB" id="X0T7R5"/>